<sequence>MKLFKYIFVFFIAFTSCKSAKKTTDNLSEIESLSARKVAKKHVAASFNEKSLEARLRVNYKDTKEDVGFSVKMRLKKDEVIWLKGTKIITVFKAKITPTKVSFYSPYKKNYFEGDFSMLTKLLGVEVNFEQLQSMLLGEALLNVREQRQNVDIINASYRLSPKKQPTLFDVFFDVNPSHFKLNKQSLINPIKEQRLDIDYPSYSTKNNVLYPSKISILGKSKKKFTKIDITYRSVEFNKNLNFDFRIPAGYKEIKL</sequence>
<comment type="caution">
    <text evidence="2">The sequence shown here is derived from an EMBL/GenBank/DDBJ whole genome shotgun (WGS) entry which is preliminary data.</text>
</comment>
<keyword evidence="1" id="KW-0732">Signal</keyword>
<dbReference type="OrthoDB" id="849114at2"/>
<reference evidence="2 3" key="1">
    <citation type="submission" date="2015-03" db="EMBL/GenBank/DDBJ databases">
        <title>Genome sequence of Tenacibaculum sp. S2-2, isolated from intestinal microbiota of sea cucumber, Apostichopus japonicas.</title>
        <authorList>
            <person name="Shao Z."/>
            <person name="Wang L."/>
            <person name="Li X."/>
        </authorList>
    </citation>
    <scope>NUCLEOTIDE SEQUENCE [LARGE SCALE GENOMIC DNA]</scope>
    <source>
        <strain evidence="2 3">S2-2</strain>
    </source>
</reference>
<dbReference type="STRING" id="1635173.WH52_05145"/>
<dbReference type="InterPro" id="IPR025634">
    <property type="entry name" value="DUF4292"/>
</dbReference>
<dbReference type="SUPFAM" id="SSF89392">
    <property type="entry name" value="Prokaryotic lipoproteins and lipoprotein localization factors"/>
    <property type="match status" value="1"/>
</dbReference>
<dbReference type="Gene3D" id="2.50.20.10">
    <property type="entry name" value="Lipoprotein localisation LolA/LolB/LppX"/>
    <property type="match status" value="1"/>
</dbReference>
<evidence type="ECO:0000313" key="3">
    <source>
        <dbReference type="Proteomes" id="UP000194221"/>
    </source>
</evidence>
<evidence type="ECO:0000256" key="1">
    <source>
        <dbReference type="ARBA" id="ARBA00022729"/>
    </source>
</evidence>
<organism evidence="2 3">
    <name type="scientific">Tenacibaculum holothuriorum</name>
    <dbReference type="NCBI Taxonomy" id="1635173"/>
    <lineage>
        <taxon>Bacteria</taxon>
        <taxon>Pseudomonadati</taxon>
        <taxon>Bacteroidota</taxon>
        <taxon>Flavobacteriia</taxon>
        <taxon>Flavobacteriales</taxon>
        <taxon>Flavobacteriaceae</taxon>
        <taxon>Tenacibaculum</taxon>
    </lineage>
</organism>
<proteinExistence type="predicted"/>
<dbReference type="Pfam" id="PF14125">
    <property type="entry name" value="DUF4292"/>
    <property type="match status" value="1"/>
</dbReference>
<dbReference type="PROSITE" id="PS51257">
    <property type="entry name" value="PROKAR_LIPOPROTEIN"/>
    <property type="match status" value="1"/>
</dbReference>
<dbReference type="AlphaFoldDB" id="A0A1Y2PGX3"/>
<name>A0A1Y2PGX3_9FLAO</name>
<dbReference type="RefSeq" id="WP_086029865.1">
    <property type="nucleotide sequence ID" value="NZ_LAPZ01000002.1"/>
</dbReference>
<gene>
    <name evidence="2" type="ORF">WH52_05145</name>
</gene>
<protein>
    <recommendedName>
        <fullName evidence="4">Deoxyuridine 5'-triphosphate nucleotidohydrolase</fullName>
    </recommendedName>
</protein>
<accession>A0A1Y2PGX3</accession>
<dbReference type="Proteomes" id="UP000194221">
    <property type="component" value="Unassembled WGS sequence"/>
</dbReference>
<dbReference type="EMBL" id="LAPZ01000002">
    <property type="protein sequence ID" value="OSY89047.1"/>
    <property type="molecule type" value="Genomic_DNA"/>
</dbReference>
<evidence type="ECO:0000313" key="2">
    <source>
        <dbReference type="EMBL" id="OSY89047.1"/>
    </source>
</evidence>
<keyword evidence="3" id="KW-1185">Reference proteome</keyword>
<dbReference type="InParanoid" id="A0A1Y2PGX3"/>
<dbReference type="InterPro" id="IPR029046">
    <property type="entry name" value="LolA/LolB/LppX"/>
</dbReference>
<evidence type="ECO:0008006" key="4">
    <source>
        <dbReference type="Google" id="ProtNLM"/>
    </source>
</evidence>